<organism evidence="2 3">
    <name type="scientific">Steinernema glaseri</name>
    <dbReference type="NCBI Taxonomy" id="37863"/>
    <lineage>
        <taxon>Eukaryota</taxon>
        <taxon>Metazoa</taxon>
        <taxon>Ecdysozoa</taxon>
        <taxon>Nematoda</taxon>
        <taxon>Chromadorea</taxon>
        <taxon>Rhabditida</taxon>
        <taxon>Tylenchina</taxon>
        <taxon>Panagrolaimomorpha</taxon>
        <taxon>Strongyloidoidea</taxon>
        <taxon>Steinernematidae</taxon>
        <taxon>Steinernema</taxon>
    </lineage>
</organism>
<evidence type="ECO:0000313" key="3">
    <source>
        <dbReference type="WBParaSite" id="L893_g24013.t1"/>
    </source>
</evidence>
<accession>A0A1I7Z8Y5</accession>
<feature type="compositionally biased region" description="Basic and acidic residues" evidence="1">
    <location>
        <begin position="138"/>
        <end position="154"/>
    </location>
</feature>
<dbReference type="WBParaSite" id="L893_g24013.t1">
    <property type="protein sequence ID" value="L893_g24013.t1"/>
    <property type="gene ID" value="L893_g24013"/>
</dbReference>
<name>A0A1I7Z8Y5_9BILA</name>
<reference evidence="3" key="1">
    <citation type="submission" date="2016-11" db="UniProtKB">
        <authorList>
            <consortium name="WormBaseParasite"/>
        </authorList>
    </citation>
    <scope>IDENTIFICATION</scope>
</reference>
<evidence type="ECO:0000256" key="1">
    <source>
        <dbReference type="SAM" id="MobiDB-lite"/>
    </source>
</evidence>
<feature type="region of interest" description="Disordered" evidence="1">
    <location>
        <begin position="95"/>
        <end position="185"/>
    </location>
</feature>
<keyword evidence="2" id="KW-1185">Reference proteome</keyword>
<dbReference type="AlphaFoldDB" id="A0A1I7Z8Y5"/>
<sequence>MSRAVQNDTVSQRCKENGNALRKQPLQWQTNVSVTTVRTTKQVHKCKRPSVAFAKEKNGLGERAQKSDRQTQEDIVRPLLTGRLCCLVADAKERAKEKQSTSSSQSHPRPRRCTSPRSGDARTRLGECSPVPHGSGGDWRRWKNAAERSDEAKTRASGRGALKKVAATRVHGGKSPRAKTPNCRSPRPFLIVIATGEKLPPRRWRLHFPPSHTTSAFSTTTLDAMMQERGYGDEECRLFRSSSAARAGCLAQLENK</sequence>
<feature type="region of interest" description="Disordered" evidence="1">
    <location>
        <begin position="54"/>
        <end position="74"/>
    </location>
</feature>
<proteinExistence type="predicted"/>
<evidence type="ECO:0000313" key="2">
    <source>
        <dbReference type="Proteomes" id="UP000095287"/>
    </source>
</evidence>
<protein>
    <submittedName>
        <fullName evidence="3">Uncharacterized protein</fullName>
    </submittedName>
</protein>
<dbReference type="Proteomes" id="UP000095287">
    <property type="component" value="Unplaced"/>
</dbReference>